<keyword evidence="12" id="KW-1185">Reference proteome</keyword>
<keyword evidence="4" id="KW-0337">GPI-anchor biosynthesis</keyword>
<sequence length="558" mass="62595">MGPQYISSERSRGKYSAGCITVIVVLVGLPLWWKTTETYRASLPYSQISELDILLLDISVPVEVVFTRGTLTAEQQKRLLPQTQFSQKLNQLDGKTGFKYRYEKTYRAATGIEQDAIMGENVEVTVVTLSRVYESLIGSVVIYVVPADSQLFPQEVTVYIGKHRAAFLRSPVTRSHTVAEVLQDIDDYVEDILQTMSFTDDMVVAALSSRFPSGTFGTDTFTDSMTAFKSSLGYEITFSLLNPDPKSHNTCWDIEQAVNNYVQPFLDKMSVFANFSVDSQILYYAVLGVTPRYNKTSSSFTLNEESLPHVINPVEAKLGSNVASSYPVLNFLLYVPEYSHSPLYIRDSDGSPVESNTFHSSRWGGIMIYNVDHQQLNETLLPVSVNIDMARVMEVFLTQLRLLLGIQKVQPPSQSLVQSPGNMIATDWELDRLLWVRTVENIATATNTLTSLAQLLDEIGNIVINDNIASEVYSALASVQQSLQELEAGRLLSAFQASKKSITSSERAFFDPSLLHLLYFPDDQKFAIYIPLFLPMCVPIMLSLLKTAKDFKWRKKVD</sequence>
<dbReference type="Pfam" id="PF10510">
    <property type="entry name" value="PIG-S"/>
    <property type="match status" value="1"/>
</dbReference>
<feature type="transmembrane region" description="Helical" evidence="10">
    <location>
        <begin position="15"/>
        <end position="33"/>
    </location>
</feature>
<evidence type="ECO:0000256" key="1">
    <source>
        <dbReference type="ARBA" id="ARBA00004477"/>
    </source>
</evidence>
<dbReference type="AlphaFoldDB" id="A0A401RPL8"/>
<evidence type="ECO:0000256" key="2">
    <source>
        <dbReference type="ARBA" id="ARBA00004687"/>
    </source>
</evidence>
<name>A0A401RPL8_CHIPU</name>
<keyword evidence="9" id="KW-0325">Glycoprotein</keyword>
<comment type="similarity">
    <text evidence="3">Belongs to the PIGS family.</text>
</comment>
<dbReference type="GO" id="GO:0042765">
    <property type="term" value="C:GPI-anchor transamidase complex"/>
    <property type="evidence" value="ECO:0007669"/>
    <property type="project" value="InterPro"/>
</dbReference>
<dbReference type="Proteomes" id="UP000287033">
    <property type="component" value="Unassembled WGS sequence"/>
</dbReference>
<dbReference type="UniPathway" id="UPA00196"/>
<reference evidence="11 12" key="1">
    <citation type="journal article" date="2018" name="Nat. Ecol. Evol.">
        <title>Shark genomes provide insights into elasmobranch evolution and the origin of vertebrates.</title>
        <authorList>
            <person name="Hara Y"/>
            <person name="Yamaguchi K"/>
            <person name="Onimaru K"/>
            <person name="Kadota M"/>
            <person name="Koyanagi M"/>
            <person name="Keeley SD"/>
            <person name="Tatsumi K"/>
            <person name="Tanaka K"/>
            <person name="Motone F"/>
            <person name="Kageyama Y"/>
            <person name="Nozu R"/>
            <person name="Adachi N"/>
            <person name="Nishimura O"/>
            <person name="Nakagawa R"/>
            <person name="Tanegashima C"/>
            <person name="Kiyatake I"/>
            <person name="Matsumoto R"/>
            <person name="Murakumo K"/>
            <person name="Nishida K"/>
            <person name="Terakita A"/>
            <person name="Kuratani S"/>
            <person name="Sato K"/>
            <person name="Hyodo S Kuraku.S."/>
        </authorList>
    </citation>
    <scope>NUCLEOTIDE SEQUENCE [LARGE SCALE GENOMIC DNA]</scope>
</reference>
<keyword evidence="5 10" id="KW-0812">Transmembrane</keyword>
<dbReference type="OMA" id="VPVCFPI"/>
<proteinExistence type="inferred from homology"/>
<dbReference type="STRING" id="137246.A0A401RPL8"/>
<dbReference type="GO" id="GO:0006506">
    <property type="term" value="P:GPI anchor biosynthetic process"/>
    <property type="evidence" value="ECO:0007669"/>
    <property type="project" value="UniProtKB-UniPathway"/>
</dbReference>
<evidence type="ECO:0000313" key="11">
    <source>
        <dbReference type="EMBL" id="GCC20046.1"/>
    </source>
</evidence>
<evidence type="ECO:0000256" key="6">
    <source>
        <dbReference type="ARBA" id="ARBA00022824"/>
    </source>
</evidence>
<keyword evidence="6" id="KW-0256">Endoplasmic reticulum</keyword>
<dbReference type="EMBL" id="BEZZ01001657">
    <property type="protein sequence ID" value="GCC20046.1"/>
    <property type="molecule type" value="Genomic_DNA"/>
</dbReference>
<protein>
    <recommendedName>
        <fullName evidence="13">GPI transamidase component PIG-S</fullName>
    </recommendedName>
</protein>
<dbReference type="OrthoDB" id="28748at2759"/>
<dbReference type="PANTHER" id="PTHR21072:SF13">
    <property type="entry name" value="GPI TRANSAMIDASE COMPONENT PIG-S"/>
    <property type="match status" value="1"/>
</dbReference>
<comment type="subcellular location">
    <subcellularLocation>
        <location evidence="1">Endoplasmic reticulum membrane</location>
        <topology evidence="1">Multi-pass membrane protein</topology>
    </subcellularLocation>
</comment>
<evidence type="ECO:0000256" key="8">
    <source>
        <dbReference type="ARBA" id="ARBA00023136"/>
    </source>
</evidence>
<evidence type="ECO:0000256" key="3">
    <source>
        <dbReference type="ARBA" id="ARBA00005316"/>
    </source>
</evidence>
<comment type="pathway">
    <text evidence="2">Glycolipid biosynthesis; glycosylphosphatidylinositol-anchor biosynthesis.</text>
</comment>
<comment type="caution">
    <text evidence="11">The sequence shown here is derived from an EMBL/GenBank/DDBJ whole genome shotgun (WGS) entry which is preliminary data.</text>
</comment>
<evidence type="ECO:0000256" key="4">
    <source>
        <dbReference type="ARBA" id="ARBA00022502"/>
    </source>
</evidence>
<dbReference type="InterPro" id="IPR019540">
    <property type="entry name" value="PtdIno-glycan_biosynth_class_S"/>
</dbReference>
<evidence type="ECO:0000256" key="9">
    <source>
        <dbReference type="ARBA" id="ARBA00023180"/>
    </source>
</evidence>
<feature type="transmembrane region" description="Helical" evidence="10">
    <location>
        <begin position="526"/>
        <end position="545"/>
    </location>
</feature>
<keyword evidence="8 10" id="KW-0472">Membrane</keyword>
<dbReference type="PANTHER" id="PTHR21072">
    <property type="entry name" value="GPI TRANSAMIDASE COMPONENT PIG-S"/>
    <property type="match status" value="1"/>
</dbReference>
<dbReference type="GO" id="GO:0016255">
    <property type="term" value="P:attachment of GPI anchor to protein"/>
    <property type="evidence" value="ECO:0007669"/>
    <property type="project" value="InterPro"/>
</dbReference>
<gene>
    <name evidence="11" type="ORF">chiPu_0018702</name>
</gene>
<keyword evidence="7 10" id="KW-1133">Transmembrane helix</keyword>
<accession>A0A401RPL8</accession>
<evidence type="ECO:0000313" key="12">
    <source>
        <dbReference type="Proteomes" id="UP000287033"/>
    </source>
</evidence>
<evidence type="ECO:0000256" key="10">
    <source>
        <dbReference type="SAM" id="Phobius"/>
    </source>
</evidence>
<evidence type="ECO:0000256" key="5">
    <source>
        <dbReference type="ARBA" id="ARBA00022692"/>
    </source>
</evidence>
<evidence type="ECO:0000256" key="7">
    <source>
        <dbReference type="ARBA" id="ARBA00022989"/>
    </source>
</evidence>
<evidence type="ECO:0008006" key="13">
    <source>
        <dbReference type="Google" id="ProtNLM"/>
    </source>
</evidence>
<organism evidence="11 12">
    <name type="scientific">Chiloscyllium punctatum</name>
    <name type="common">Brownbanded bambooshark</name>
    <name type="synonym">Hemiscyllium punctatum</name>
    <dbReference type="NCBI Taxonomy" id="137246"/>
    <lineage>
        <taxon>Eukaryota</taxon>
        <taxon>Metazoa</taxon>
        <taxon>Chordata</taxon>
        <taxon>Craniata</taxon>
        <taxon>Vertebrata</taxon>
        <taxon>Chondrichthyes</taxon>
        <taxon>Elasmobranchii</taxon>
        <taxon>Galeomorphii</taxon>
        <taxon>Galeoidea</taxon>
        <taxon>Orectolobiformes</taxon>
        <taxon>Hemiscylliidae</taxon>
        <taxon>Chiloscyllium</taxon>
    </lineage>
</organism>